<dbReference type="InterPro" id="IPR051798">
    <property type="entry name" value="Class-II_PLP-Dep_Aminotrans"/>
</dbReference>
<dbReference type="CDD" id="cd00609">
    <property type="entry name" value="AAT_like"/>
    <property type="match status" value="1"/>
</dbReference>
<dbReference type="GO" id="GO:0030170">
    <property type="term" value="F:pyridoxal phosphate binding"/>
    <property type="evidence" value="ECO:0007669"/>
    <property type="project" value="InterPro"/>
</dbReference>
<evidence type="ECO:0000256" key="3">
    <source>
        <dbReference type="ARBA" id="ARBA00022898"/>
    </source>
</evidence>
<dbReference type="AlphaFoldDB" id="A0A563E199"/>
<feature type="domain" description="Aminotransferase class I/classII large" evidence="6">
    <location>
        <begin position="53"/>
        <end position="377"/>
    </location>
</feature>
<keyword evidence="7" id="KW-0808">Transferase</keyword>
<dbReference type="InterPro" id="IPR015424">
    <property type="entry name" value="PyrdxlP-dep_Trfase"/>
</dbReference>
<evidence type="ECO:0000256" key="1">
    <source>
        <dbReference type="ARBA" id="ARBA00001933"/>
    </source>
</evidence>
<reference evidence="7 8" key="2">
    <citation type="submission" date="2019-08" db="EMBL/GenBank/DDBJ databases">
        <title>Jejuicoccus antrihumi gen. nov., sp. nov., a new member of the family Dermacoccaceae isolated from a cave.</title>
        <authorList>
            <person name="Schumann P."/>
            <person name="Kim I.S."/>
        </authorList>
    </citation>
    <scope>NUCLEOTIDE SEQUENCE [LARGE SCALE GENOMIC DNA]</scope>
    <source>
        <strain evidence="7 8">C5-26</strain>
    </source>
</reference>
<dbReference type="Gene3D" id="3.40.640.10">
    <property type="entry name" value="Type I PLP-dependent aspartate aminotransferase-like (Major domain)"/>
    <property type="match status" value="1"/>
</dbReference>
<name>A0A563E199_9MICO</name>
<dbReference type="EMBL" id="VCQV01000014">
    <property type="protein sequence ID" value="TWP36013.1"/>
    <property type="molecule type" value="Genomic_DNA"/>
</dbReference>
<keyword evidence="3" id="KW-0663">Pyridoxal phosphate</keyword>
<evidence type="ECO:0000256" key="4">
    <source>
        <dbReference type="ARBA" id="ARBA00023239"/>
    </source>
</evidence>
<dbReference type="InterPro" id="IPR004839">
    <property type="entry name" value="Aminotransferase_I/II_large"/>
</dbReference>
<evidence type="ECO:0000313" key="7">
    <source>
        <dbReference type="EMBL" id="TWP36013.1"/>
    </source>
</evidence>
<dbReference type="GO" id="GO:0008483">
    <property type="term" value="F:transaminase activity"/>
    <property type="evidence" value="ECO:0007669"/>
    <property type="project" value="UniProtKB-KW"/>
</dbReference>
<gene>
    <name evidence="7" type="ORF">FGL98_11190</name>
</gene>
<proteinExistence type="inferred from homology"/>
<dbReference type="Proteomes" id="UP000320244">
    <property type="component" value="Unassembled WGS sequence"/>
</dbReference>
<dbReference type="EC" id="4.4.1.13" evidence="2"/>
<evidence type="ECO:0000256" key="5">
    <source>
        <dbReference type="ARBA" id="ARBA00037974"/>
    </source>
</evidence>
<protein>
    <recommendedName>
        <fullName evidence="2">cysteine-S-conjugate beta-lyase</fullName>
        <ecNumber evidence="2">4.4.1.13</ecNumber>
    </recommendedName>
</protein>
<comment type="caution">
    <text evidence="7">The sequence shown here is derived from an EMBL/GenBank/DDBJ whole genome shotgun (WGS) entry which is preliminary data.</text>
</comment>
<dbReference type="Gene3D" id="3.90.1150.10">
    <property type="entry name" value="Aspartate Aminotransferase, domain 1"/>
    <property type="match status" value="1"/>
</dbReference>
<dbReference type="GO" id="GO:0047804">
    <property type="term" value="F:cysteine-S-conjugate beta-lyase activity"/>
    <property type="evidence" value="ECO:0007669"/>
    <property type="project" value="UniProtKB-EC"/>
</dbReference>
<reference evidence="7 8" key="1">
    <citation type="submission" date="2019-05" db="EMBL/GenBank/DDBJ databases">
        <authorList>
            <person name="Lee S.D."/>
        </authorList>
    </citation>
    <scope>NUCLEOTIDE SEQUENCE [LARGE SCALE GENOMIC DNA]</scope>
    <source>
        <strain evidence="7 8">C5-26</strain>
    </source>
</reference>
<dbReference type="InterPro" id="IPR015422">
    <property type="entry name" value="PyrdxlP-dep_Trfase_small"/>
</dbReference>
<keyword evidence="8" id="KW-1185">Reference proteome</keyword>
<comment type="cofactor">
    <cofactor evidence="1">
        <name>pyridoxal 5'-phosphate</name>
        <dbReference type="ChEBI" id="CHEBI:597326"/>
    </cofactor>
</comment>
<evidence type="ECO:0000256" key="2">
    <source>
        <dbReference type="ARBA" id="ARBA00012224"/>
    </source>
</evidence>
<keyword evidence="4" id="KW-0456">Lyase</keyword>
<organism evidence="7 8">
    <name type="scientific">Leekyejoonella antrihumi</name>
    <dbReference type="NCBI Taxonomy" id="1660198"/>
    <lineage>
        <taxon>Bacteria</taxon>
        <taxon>Bacillati</taxon>
        <taxon>Actinomycetota</taxon>
        <taxon>Actinomycetes</taxon>
        <taxon>Micrococcales</taxon>
        <taxon>Dermacoccaceae</taxon>
        <taxon>Leekyejoonella</taxon>
    </lineage>
</organism>
<sequence>MMDGMTLLHDRTDAQLRASGCVKWALAAADVLPAWVAEMDFAVAEPITTALHTAVDQGRLGYGPPDEQCGVAESFAAFAASRWGWQVEAERVVLAGDVVDAVARVLDTLAEDGPVVVPTPAYPPFLTVIGHTGRKIIPAPLDPDAAVAEHNLEAIDAALRAGARTLLLCSPHNPWGRSFGRSELEALRDVIEAHGAMVIADEIHAPLTLPGSSHIPYARVASPGAPVVTLTSATKAWNIPGLKCAQIVCSSAAQAARVRAHPLHPGQSALGTVAGRAAYEQGGPWLDEVIATLDGNRRLFARLVQEKLPRARMRPLEATYLAWLDARAYGLPSPGETALDKGRVWVDHRPWGPGGDGHVRVNLATSPERVAEIVDRLAIAWEH</sequence>
<dbReference type="InterPro" id="IPR015421">
    <property type="entry name" value="PyrdxlP-dep_Trfase_major"/>
</dbReference>
<dbReference type="SUPFAM" id="SSF53383">
    <property type="entry name" value="PLP-dependent transferases"/>
    <property type="match status" value="1"/>
</dbReference>
<comment type="similarity">
    <text evidence="5">Belongs to the class-II pyridoxal-phosphate-dependent aminotransferase family. MalY/PatB cystathionine beta-lyase subfamily.</text>
</comment>
<keyword evidence="7" id="KW-0032">Aminotransferase</keyword>
<dbReference type="Pfam" id="PF00155">
    <property type="entry name" value="Aminotran_1_2"/>
    <property type="match status" value="1"/>
</dbReference>
<dbReference type="OrthoDB" id="3224382at2"/>
<dbReference type="PANTHER" id="PTHR43525:SF2">
    <property type="entry name" value="CYSTATHIONINE BETA-LYASE-RELATED"/>
    <property type="match status" value="1"/>
</dbReference>
<evidence type="ECO:0000259" key="6">
    <source>
        <dbReference type="Pfam" id="PF00155"/>
    </source>
</evidence>
<accession>A0A563E199</accession>
<dbReference type="PANTHER" id="PTHR43525">
    <property type="entry name" value="PROTEIN MALY"/>
    <property type="match status" value="1"/>
</dbReference>
<evidence type="ECO:0000313" key="8">
    <source>
        <dbReference type="Proteomes" id="UP000320244"/>
    </source>
</evidence>